<dbReference type="EMBL" id="JACVVX010000001">
    <property type="protein sequence ID" value="MBD0413080.1"/>
    <property type="molecule type" value="Genomic_DNA"/>
</dbReference>
<reference evidence="2" key="1">
    <citation type="submission" date="2020-09" db="EMBL/GenBank/DDBJ databases">
        <title>Genome seq and assembly of Tianweitania sp.</title>
        <authorList>
            <person name="Chhetri G."/>
        </authorList>
    </citation>
    <scope>NUCLEOTIDE SEQUENCE</scope>
    <source>
        <strain evidence="2">Rool2</strain>
    </source>
</reference>
<feature type="compositionally biased region" description="Low complexity" evidence="1">
    <location>
        <begin position="581"/>
        <end position="600"/>
    </location>
</feature>
<keyword evidence="3" id="KW-1185">Reference proteome</keyword>
<dbReference type="GO" id="GO:0090313">
    <property type="term" value="P:regulation of protein targeting to membrane"/>
    <property type="evidence" value="ECO:0007669"/>
    <property type="project" value="TreeGrafter"/>
</dbReference>
<sequence>MKASPLVRRLIWAVAALLAIGAVGVAVLPYVAASQIVRDRIAFNMSLSSGYRVIIDAPPVIEIWPLRAIITDVSLSRWDDSPDTPVLEAERVEIDLSAFAALRGNIVFSGARLIRPVVYFEGEGNAVRPPPLPGGGSIARAIDVTRRLVEANPQQPDLSSLPNTPFGTVEFIDGRVVAGDEEVVKGLNARIDWPTLDKPANFNASGTWRGEASSIGIASAQPLLLLAGGAGPLSWSFKAQPAEASFEGRASVLGDPYFDGQLRFATPALRRLLEWSGSQVMPHRAIGALSVNAKASGNLQRMKMENTQIVLDGNPGLGALEIVLGPSTPALSGTLAFETLNLQTFLYALSPLTLSPADTAQQLPVRVDVDLRLSSATATAGSLTLANVAATAQVRNELAVFDISDASAFGGSVQAGLRFDRGDGGTQVELRLMANDIDGGAFGQAVGMSKVAPVSRGNISLTMKGEAHDWQSLMQNADGSISANFGQGTLSGFDLGGFQNRLKEGGFFALADVSQNNLPIDGMEVRAALNDGVARLEKAEARSGGNRLWLSGIVPYIGRGLALTGGIEPIQPPAPPPAAPPAAQAEGQAPTANVQTQPTTPAAPPPRVASFFVGGSWDSPFISPLTSRSESGAE</sequence>
<evidence type="ECO:0000256" key="1">
    <source>
        <dbReference type="SAM" id="MobiDB-lite"/>
    </source>
</evidence>
<dbReference type="AlphaFoldDB" id="A0A8J6U3N0"/>
<gene>
    <name evidence="2" type="ORF">ICI42_00205</name>
</gene>
<feature type="compositionally biased region" description="Pro residues" evidence="1">
    <location>
        <begin position="570"/>
        <end position="580"/>
    </location>
</feature>
<feature type="region of interest" description="Disordered" evidence="1">
    <location>
        <begin position="567"/>
        <end position="611"/>
    </location>
</feature>
<protein>
    <submittedName>
        <fullName evidence="2">AsmA family protein</fullName>
    </submittedName>
</protein>
<dbReference type="PANTHER" id="PTHR30441:SF4">
    <property type="entry name" value="PROTEIN ASMA"/>
    <property type="match status" value="1"/>
</dbReference>
<dbReference type="GO" id="GO:0005886">
    <property type="term" value="C:plasma membrane"/>
    <property type="evidence" value="ECO:0007669"/>
    <property type="project" value="TreeGrafter"/>
</dbReference>
<organism evidence="2 3">
    <name type="scientific">Oryzicola mucosus</name>
    <dbReference type="NCBI Taxonomy" id="2767425"/>
    <lineage>
        <taxon>Bacteria</taxon>
        <taxon>Pseudomonadati</taxon>
        <taxon>Pseudomonadota</taxon>
        <taxon>Alphaproteobacteria</taxon>
        <taxon>Hyphomicrobiales</taxon>
        <taxon>Phyllobacteriaceae</taxon>
        <taxon>Oryzicola</taxon>
    </lineage>
</organism>
<comment type="caution">
    <text evidence="2">The sequence shown here is derived from an EMBL/GenBank/DDBJ whole genome shotgun (WGS) entry which is preliminary data.</text>
</comment>
<accession>A0A8J6U3N0</accession>
<name>A0A8J6U3N0_9HYPH</name>
<evidence type="ECO:0000313" key="3">
    <source>
        <dbReference type="Proteomes" id="UP000643405"/>
    </source>
</evidence>
<proteinExistence type="predicted"/>
<dbReference type="PANTHER" id="PTHR30441">
    <property type="entry name" value="DUF748 DOMAIN-CONTAINING PROTEIN"/>
    <property type="match status" value="1"/>
</dbReference>
<dbReference type="InterPro" id="IPR052894">
    <property type="entry name" value="AsmA-related"/>
</dbReference>
<evidence type="ECO:0000313" key="2">
    <source>
        <dbReference type="EMBL" id="MBD0413080.1"/>
    </source>
</evidence>
<dbReference type="RefSeq" id="WP_188162537.1">
    <property type="nucleotide sequence ID" value="NZ_JACVVX010000001.1"/>
</dbReference>
<dbReference type="Proteomes" id="UP000643405">
    <property type="component" value="Unassembled WGS sequence"/>
</dbReference>